<evidence type="ECO:0000256" key="1">
    <source>
        <dbReference type="ARBA" id="ARBA00008563"/>
    </source>
</evidence>
<dbReference type="GO" id="GO:0006412">
    <property type="term" value="P:translation"/>
    <property type="evidence" value="ECO:0007669"/>
    <property type="project" value="UniProtKB-UniRule"/>
</dbReference>
<name>A0A1F5WQS8_9BACT</name>
<dbReference type="HAMAP" id="MF_01363">
    <property type="entry name" value="Ribosomal_bL21"/>
    <property type="match status" value="1"/>
</dbReference>
<dbReference type="GO" id="GO:0005737">
    <property type="term" value="C:cytoplasm"/>
    <property type="evidence" value="ECO:0007669"/>
    <property type="project" value="UniProtKB-ARBA"/>
</dbReference>
<dbReference type="Pfam" id="PF00829">
    <property type="entry name" value="Ribosomal_L21p"/>
    <property type="match status" value="1"/>
</dbReference>
<dbReference type="GO" id="GO:0003735">
    <property type="term" value="F:structural constituent of ribosome"/>
    <property type="evidence" value="ECO:0007669"/>
    <property type="project" value="InterPro"/>
</dbReference>
<evidence type="ECO:0000313" key="9">
    <source>
        <dbReference type="Proteomes" id="UP000177723"/>
    </source>
</evidence>
<evidence type="ECO:0000313" key="8">
    <source>
        <dbReference type="EMBL" id="OGF77970.1"/>
    </source>
</evidence>
<keyword evidence="5 6" id="KW-0687">Ribonucleoprotein</keyword>
<dbReference type="Proteomes" id="UP000177723">
    <property type="component" value="Unassembled WGS sequence"/>
</dbReference>
<comment type="subunit">
    <text evidence="6">Part of the 50S ribosomal subunit. Contacts protein L20.</text>
</comment>
<dbReference type="GO" id="GO:0019843">
    <property type="term" value="F:rRNA binding"/>
    <property type="evidence" value="ECO:0007669"/>
    <property type="project" value="UniProtKB-UniRule"/>
</dbReference>
<protein>
    <recommendedName>
        <fullName evidence="6">Large ribosomal subunit protein bL21</fullName>
    </recommendedName>
</protein>
<comment type="similarity">
    <text evidence="1 6 7">Belongs to the bacterial ribosomal protein bL21 family.</text>
</comment>
<dbReference type="AlphaFoldDB" id="A0A1F5WQS8"/>
<dbReference type="GO" id="GO:0005840">
    <property type="term" value="C:ribosome"/>
    <property type="evidence" value="ECO:0007669"/>
    <property type="project" value="UniProtKB-KW"/>
</dbReference>
<evidence type="ECO:0000256" key="6">
    <source>
        <dbReference type="HAMAP-Rule" id="MF_01363"/>
    </source>
</evidence>
<dbReference type="PROSITE" id="PS01169">
    <property type="entry name" value="RIBOSOMAL_L21"/>
    <property type="match status" value="1"/>
</dbReference>
<keyword evidence="4 6" id="KW-0689">Ribosomal protein</keyword>
<comment type="caution">
    <text evidence="8">The sequence shown here is derived from an EMBL/GenBank/DDBJ whole genome shotgun (WGS) entry which is preliminary data.</text>
</comment>
<evidence type="ECO:0000256" key="5">
    <source>
        <dbReference type="ARBA" id="ARBA00023274"/>
    </source>
</evidence>
<dbReference type="GO" id="GO:1990904">
    <property type="term" value="C:ribonucleoprotein complex"/>
    <property type="evidence" value="ECO:0007669"/>
    <property type="project" value="UniProtKB-KW"/>
</dbReference>
<dbReference type="EMBL" id="MFHT01000007">
    <property type="protein sequence ID" value="OGF77970.1"/>
    <property type="molecule type" value="Genomic_DNA"/>
</dbReference>
<dbReference type="SUPFAM" id="SSF141091">
    <property type="entry name" value="L21p-like"/>
    <property type="match status" value="1"/>
</dbReference>
<dbReference type="NCBIfam" id="TIGR00061">
    <property type="entry name" value="L21"/>
    <property type="match status" value="1"/>
</dbReference>
<keyword evidence="2 6" id="KW-0699">rRNA-binding</keyword>
<comment type="function">
    <text evidence="6 7">This protein binds to 23S rRNA in the presence of protein L20.</text>
</comment>
<evidence type="ECO:0000256" key="3">
    <source>
        <dbReference type="ARBA" id="ARBA00022884"/>
    </source>
</evidence>
<dbReference type="InterPro" id="IPR018258">
    <property type="entry name" value="Ribosomal_bL21_CS"/>
</dbReference>
<dbReference type="InterPro" id="IPR001787">
    <property type="entry name" value="Ribosomal_bL21"/>
</dbReference>
<dbReference type="PANTHER" id="PTHR21349:SF0">
    <property type="entry name" value="LARGE RIBOSOMAL SUBUNIT PROTEIN BL21M"/>
    <property type="match status" value="1"/>
</dbReference>
<sequence length="104" mass="11811">MSKFAIIKTGGKQYLVKEGEKLRVEKLPANDGSLIAFNEVLALGDENDIEAGSPILSNSKVEAERVGEGRFKKVIVARYHSKTRYRKNKGHRQHFTEIRIKEIK</sequence>
<organism evidence="8 9">
    <name type="scientific">Candidatus Giovannonibacteria bacterium RIFCSPHIGHO2_12_FULL_43_15</name>
    <dbReference type="NCBI Taxonomy" id="1798341"/>
    <lineage>
        <taxon>Bacteria</taxon>
        <taxon>Candidatus Giovannoniibacteriota</taxon>
    </lineage>
</organism>
<dbReference type="InterPro" id="IPR036164">
    <property type="entry name" value="bL21-like_sf"/>
</dbReference>
<keyword evidence="3 6" id="KW-0694">RNA-binding</keyword>
<accession>A0A1F5WQS8</accession>
<evidence type="ECO:0000256" key="4">
    <source>
        <dbReference type="ARBA" id="ARBA00022980"/>
    </source>
</evidence>
<dbReference type="PANTHER" id="PTHR21349">
    <property type="entry name" value="50S RIBOSOMAL PROTEIN L21"/>
    <property type="match status" value="1"/>
</dbReference>
<evidence type="ECO:0000256" key="2">
    <source>
        <dbReference type="ARBA" id="ARBA00022730"/>
    </source>
</evidence>
<evidence type="ECO:0000256" key="7">
    <source>
        <dbReference type="RuleBase" id="RU000562"/>
    </source>
</evidence>
<dbReference type="InterPro" id="IPR028909">
    <property type="entry name" value="bL21-like"/>
</dbReference>
<proteinExistence type="inferred from homology"/>
<reference evidence="8 9" key="1">
    <citation type="journal article" date="2016" name="Nat. Commun.">
        <title>Thousands of microbial genomes shed light on interconnected biogeochemical processes in an aquifer system.</title>
        <authorList>
            <person name="Anantharaman K."/>
            <person name="Brown C.T."/>
            <person name="Hug L.A."/>
            <person name="Sharon I."/>
            <person name="Castelle C.J."/>
            <person name="Probst A.J."/>
            <person name="Thomas B.C."/>
            <person name="Singh A."/>
            <person name="Wilkins M.J."/>
            <person name="Karaoz U."/>
            <person name="Brodie E.L."/>
            <person name="Williams K.H."/>
            <person name="Hubbard S.S."/>
            <person name="Banfield J.F."/>
        </authorList>
    </citation>
    <scope>NUCLEOTIDE SEQUENCE [LARGE SCALE GENOMIC DNA]</scope>
</reference>
<gene>
    <name evidence="6" type="primary">rplU</name>
    <name evidence="8" type="ORF">A3F23_03185</name>
</gene>